<feature type="non-terminal residue" evidence="1">
    <location>
        <position position="1"/>
    </location>
</feature>
<name>A0A0F9JD42_9ZZZZ</name>
<dbReference type="EMBL" id="LAZR01018290">
    <property type="protein sequence ID" value="KKL96957.1"/>
    <property type="molecule type" value="Genomic_DNA"/>
</dbReference>
<evidence type="ECO:0000313" key="1">
    <source>
        <dbReference type="EMBL" id="KKL96957.1"/>
    </source>
</evidence>
<accession>A0A0F9JD42</accession>
<sequence>HGDSSIMRNLRQPDLPDTHLITDPETLKYAKALNVELDGFRREINKYVGKVVTTSLTAATTLTASDDVVLASGTFTITLPIVASTAGKTYFIKNIGTGTITIDGASTETIDGETTITLSSQYDFVVITSDGSEWHIIADMAMGRDRTWTGQTFYEDDSFIVFDKSSGNGIKVDTTTPTFGFADLLGDQFSKNTGATKPTLATYNGATKAWQFSNGDEAYLSYHIPHDYVPSTDIHLHVHWSQNNAGATGGTVDFKYFAIYAKGHNQASGSAFTSTPITATFSSIDINDGGSGLNQYQQHFTEVTISAASATVALFDRDNFEPDGVIELTLEMDATNLTGTPSDPFIHYVDIHYQTTGLIGTKSRTPDFYA</sequence>
<protein>
    <submittedName>
        <fullName evidence="1">Uncharacterized protein</fullName>
    </submittedName>
</protein>
<proteinExistence type="predicted"/>
<organism evidence="1">
    <name type="scientific">marine sediment metagenome</name>
    <dbReference type="NCBI Taxonomy" id="412755"/>
    <lineage>
        <taxon>unclassified sequences</taxon>
        <taxon>metagenomes</taxon>
        <taxon>ecological metagenomes</taxon>
    </lineage>
</organism>
<dbReference type="AlphaFoldDB" id="A0A0F9JD42"/>
<comment type="caution">
    <text evidence="1">The sequence shown here is derived from an EMBL/GenBank/DDBJ whole genome shotgun (WGS) entry which is preliminary data.</text>
</comment>
<reference evidence="1" key="1">
    <citation type="journal article" date="2015" name="Nature">
        <title>Complex archaea that bridge the gap between prokaryotes and eukaryotes.</title>
        <authorList>
            <person name="Spang A."/>
            <person name="Saw J.H."/>
            <person name="Jorgensen S.L."/>
            <person name="Zaremba-Niedzwiedzka K."/>
            <person name="Martijn J."/>
            <person name="Lind A.E."/>
            <person name="van Eijk R."/>
            <person name="Schleper C."/>
            <person name="Guy L."/>
            <person name="Ettema T.J."/>
        </authorList>
    </citation>
    <scope>NUCLEOTIDE SEQUENCE</scope>
</reference>
<gene>
    <name evidence="1" type="ORF">LCGC14_1839260</name>
</gene>